<accession>A0ABT4JYU0</accession>
<gene>
    <name evidence="2" type="ORF">O1D97_16910</name>
</gene>
<keyword evidence="1" id="KW-0812">Transmembrane</keyword>
<reference evidence="2" key="1">
    <citation type="submission" date="2022-12" db="EMBL/GenBank/DDBJ databases">
        <title>Marinomonas 15G1-11 sp. nov, isolated from marine algae.</title>
        <authorList>
            <person name="Butt M."/>
            <person name="Choi D.G."/>
            <person name="Kim J.M."/>
            <person name="Lee J.K."/>
            <person name="Baek J.H."/>
            <person name="Jeon C.O."/>
        </authorList>
    </citation>
    <scope>NUCLEOTIDE SEQUENCE</scope>
    <source>
        <strain evidence="2">15G1-11</strain>
    </source>
</reference>
<protein>
    <submittedName>
        <fullName evidence="2">Uncharacterized protein</fullName>
    </submittedName>
</protein>
<dbReference type="RefSeq" id="WP_269127333.1">
    <property type="nucleotide sequence ID" value="NZ_JAPUBN010000020.1"/>
</dbReference>
<keyword evidence="3" id="KW-1185">Reference proteome</keyword>
<organism evidence="2 3">
    <name type="scientific">Marinomonas phaeophyticola</name>
    <dbReference type="NCBI Taxonomy" id="3004091"/>
    <lineage>
        <taxon>Bacteria</taxon>
        <taxon>Pseudomonadati</taxon>
        <taxon>Pseudomonadota</taxon>
        <taxon>Gammaproteobacteria</taxon>
        <taxon>Oceanospirillales</taxon>
        <taxon>Oceanospirillaceae</taxon>
        <taxon>Marinomonas</taxon>
    </lineage>
</organism>
<dbReference type="EMBL" id="JAPUBN010000020">
    <property type="protein sequence ID" value="MCZ2723242.1"/>
    <property type="molecule type" value="Genomic_DNA"/>
</dbReference>
<keyword evidence="1" id="KW-1133">Transmembrane helix</keyword>
<sequence length="131" mass="14758">MQKINHKAVFLTICLLFVLGGLWSLAAPKILIEDKSEDPIFVALFSVSVICYVYFNAWLLVKTRFVSFIDGVFLIIGIWLFSVMPNLFFIQAVLALPIDKFVYLLTFGALAGVVTAFVLSLWRSSRTIFKG</sequence>
<evidence type="ECO:0000313" key="3">
    <source>
        <dbReference type="Proteomes" id="UP001149719"/>
    </source>
</evidence>
<feature type="transmembrane region" description="Helical" evidence="1">
    <location>
        <begin position="101"/>
        <end position="122"/>
    </location>
</feature>
<proteinExistence type="predicted"/>
<dbReference type="Proteomes" id="UP001149719">
    <property type="component" value="Unassembled WGS sequence"/>
</dbReference>
<feature type="transmembrane region" description="Helical" evidence="1">
    <location>
        <begin position="40"/>
        <end position="61"/>
    </location>
</feature>
<evidence type="ECO:0000256" key="1">
    <source>
        <dbReference type="SAM" id="Phobius"/>
    </source>
</evidence>
<comment type="caution">
    <text evidence="2">The sequence shown here is derived from an EMBL/GenBank/DDBJ whole genome shotgun (WGS) entry which is preliminary data.</text>
</comment>
<evidence type="ECO:0000313" key="2">
    <source>
        <dbReference type="EMBL" id="MCZ2723242.1"/>
    </source>
</evidence>
<name>A0ABT4JYU0_9GAMM</name>
<keyword evidence="1" id="KW-0472">Membrane</keyword>
<feature type="transmembrane region" description="Helical" evidence="1">
    <location>
        <begin position="73"/>
        <end position="95"/>
    </location>
</feature>